<evidence type="ECO:0000256" key="5">
    <source>
        <dbReference type="RuleBase" id="RU000499"/>
    </source>
</evidence>
<dbReference type="EMBL" id="MNPJ01000024">
    <property type="protein sequence ID" value="OQS53898.1"/>
    <property type="molecule type" value="Genomic_DNA"/>
</dbReference>
<dbReference type="Gene3D" id="3.40.30.10">
    <property type="entry name" value="Glutaredoxin"/>
    <property type="match status" value="1"/>
</dbReference>
<dbReference type="STRING" id="646526.A0A1W0E3U1"/>
<dbReference type="VEuPathDB" id="MicrosporidiaDB:EHP00_720"/>
<dbReference type="PIRSF" id="PIRSF000303">
    <property type="entry name" value="Glutathion_perox"/>
    <property type="match status" value="1"/>
</dbReference>
<dbReference type="InterPro" id="IPR036249">
    <property type="entry name" value="Thioredoxin-like_sf"/>
</dbReference>
<reference evidence="6 7" key="1">
    <citation type="journal article" date="2017" name="Environ. Microbiol.">
        <title>Decay of the glycolytic pathway and adaptation to intranuclear parasitism within Enterocytozoonidae microsporidia.</title>
        <authorList>
            <person name="Wiredu Boakye D."/>
            <person name="Jaroenlak P."/>
            <person name="Prachumwat A."/>
            <person name="Williams T.A."/>
            <person name="Bateman K.S."/>
            <person name="Itsathitphaisarn O."/>
            <person name="Sritunyalucksana K."/>
            <person name="Paszkiewicz K.H."/>
            <person name="Moore K.A."/>
            <person name="Stentiford G.D."/>
            <person name="Williams B.A."/>
        </authorList>
    </citation>
    <scope>NUCLEOTIDE SEQUENCE [LARGE SCALE GENOMIC DNA]</scope>
    <source>
        <strain evidence="6 7">TH1</strain>
    </source>
</reference>
<dbReference type="PRINTS" id="PR01011">
    <property type="entry name" value="GLUTPROXDASE"/>
</dbReference>
<accession>A0A1W0E3U1</accession>
<name>A0A1W0E3U1_9MICR</name>
<evidence type="ECO:0000313" key="6">
    <source>
        <dbReference type="EMBL" id="OQS53898.1"/>
    </source>
</evidence>
<dbReference type="OrthoDB" id="446890at2759"/>
<keyword evidence="3 5" id="KW-0560">Oxidoreductase</keyword>
<evidence type="ECO:0000256" key="1">
    <source>
        <dbReference type="ARBA" id="ARBA00006926"/>
    </source>
</evidence>
<proteinExistence type="inferred from homology"/>
<dbReference type="InterPro" id="IPR000889">
    <property type="entry name" value="Glutathione_peroxidase"/>
</dbReference>
<organism evidence="6 7">
    <name type="scientific">Ecytonucleospora hepatopenaei</name>
    <dbReference type="NCBI Taxonomy" id="646526"/>
    <lineage>
        <taxon>Eukaryota</taxon>
        <taxon>Fungi</taxon>
        <taxon>Fungi incertae sedis</taxon>
        <taxon>Microsporidia</taxon>
        <taxon>Enterocytozoonidae</taxon>
        <taxon>Ecytonucleospora</taxon>
    </lineage>
</organism>
<dbReference type="GO" id="GO:0004601">
    <property type="term" value="F:peroxidase activity"/>
    <property type="evidence" value="ECO:0007669"/>
    <property type="project" value="UniProtKB-KW"/>
</dbReference>
<dbReference type="Pfam" id="PF00255">
    <property type="entry name" value="GSHPx"/>
    <property type="match status" value="1"/>
</dbReference>
<comment type="caution">
    <text evidence="6">The sequence shown here is derived from an EMBL/GenBank/DDBJ whole genome shotgun (WGS) entry which is preliminary data.</text>
</comment>
<protein>
    <recommendedName>
        <fullName evidence="5">Glutathione peroxidase</fullName>
    </recommendedName>
</protein>
<keyword evidence="7" id="KW-1185">Reference proteome</keyword>
<evidence type="ECO:0000256" key="4">
    <source>
        <dbReference type="PIRSR" id="PIRSR000303-1"/>
    </source>
</evidence>
<feature type="active site" evidence="4">
    <location>
        <position position="36"/>
    </location>
</feature>
<dbReference type="AlphaFoldDB" id="A0A1W0E3U1"/>
<dbReference type="Proteomes" id="UP000192758">
    <property type="component" value="Unassembled WGS sequence"/>
</dbReference>
<comment type="similarity">
    <text evidence="1 5">Belongs to the glutathione peroxidase family.</text>
</comment>
<dbReference type="SUPFAM" id="SSF52833">
    <property type="entry name" value="Thioredoxin-like"/>
    <property type="match status" value="1"/>
</dbReference>
<gene>
    <name evidence="6" type="primary">GPX2</name>
    <name evidence="6" type="ORF">EHP00_720</name>
</gene>
<dbReference type="PANTHER" id="PTHR11592">
    <property type="entry name" value="GLUTATHIONE PEROXIDASE"/>
    <property type="match status" value="1"/>
</dbReference>
<evidence type="ECO:0000313" key="7">
    <source>
        <dbReference type="Proteomes" id="UP000192758"/>
    </source>
</evidence>
<sequence>MKNIYDFEMRDYKGKTFSFKQFKGMVIIVVNVASKCGLSNSSYERMKTIYHEHQNVIFVLCPCKQFLNQEHDHPEDIADFVSDKMGIKKENISSSTDIQHQHVKEIKRVILTEPIQVKGEHIHPVYEFLTNEKGGWLTNSIKWNFSSFLISSQGEVLKRYSPMDFIQAHDKKLIEACRDATGSNEF</sequence>
<dbReference type="PANTHER" id="PTHR11592:SF78">
    <property type="entry name" value="GLUTATHIONE PEROXIDASE"/>
    <property type="match status" value="1"/>
</dbReference>
<dbReference type="GO" id="GO:0006979">
    <property type="term" value="P:response to oxidative stress"/>
    <property type="evidence" value="ECO:0007669"/>
    <property type="project" value="InterPro"/>
</dbReference>
<evidence type="ECO:0000256" key="2">
    <source>
        <dbReference type="ARBA" id="ARBA00022559"/>
    </source>
</evidence>
<keyword evidence="2 5" id="KW-0575">Peroxidase</keyword>
<dbReference type="PROSITE" id="PS51355">
    <property type="entry name" value="GLUTATHIONE_PEROXID_3"/>
    <property type="match status" value="1"/>
</dbReference>
<evidence type="ECO:0000256" key="3">
    <source>
        <dbReference type="ARBA" id="ARBA00023002"/>
    </source>
</evidence>